<dbReference type="EMBL" id="CAUYUJ010002425">
    <property type="protein sequence ID" value="CAK0800726.1"/>
    <property type="molecule type" value="Genomic_DNA"/>
</dbReference>
<feature type="compositionally biased region" description="Low complexity" evidence="1">
    <location>
        <begin position="67"/>
        <end position="78"/>
    </location>
</feature>
<comment type="caution">
    <text evidence="2">The sequence shown here is derived from an EMBL/GenBank/DDBJ whole genome shotgun (WGS) entry which is preliminary data.</text>
</comment>
<name>A0ABN9Q7N1_9DINO</name>
<keyword evidence="3" id="KW-1185">Reference proteome</keyword>
<feature type="compositionally biased region" description="Low complexity" evidence="1">
    <location>
        <begin position="85"/>
        <end position="105"/>
    </location>
</feature>
<organism evidence="2 3">
    <name type="scientific">Prorocentrum cordatum</name>
    <dbReference type="NCBI Taxonomy" id="2364126"/>
    <lineage>
        <taxon>Eukaryota</taxon>
        <taxon>Sar</taxon>
        <taxon>Alveolata</taxon>
        <taxon>Dinophyceae</taxon>
        <taxon>Prorocentrales</taxon>
        <taxon>Prorocentraceae</taxon>
        <taxon>Prorocentrum</taxon>
    </lineage>
</organism>
<proteinExistence type="predicted"/>
<evidence type="ECO:0000313" key="2">
    <source>
        <dbReference type="EMBL" id="CAK0800726.1"/>
    </source>
</evidence>
<reference evidence="2" key="1">
    <citation type="submission" date="2023-10" db="EMBL/GenBank/DDBJ databases">
        <authorList>
            <person name="Chen Y."/>
            <person name="Shah S."/>
            <person name="Dougan E. K."/>
            <person name="Thang M."/>
            <person name="Chan C."/>
        </authorList>
    </citation>
    <scope>NUCLEOTIDE SEQUENCE [LARGE SCALE GENOMIC DNA]</scope>
</reference>
<evidence type="ECO:0000313" key="3">
    <source>
        <dbReference type="Proteomes" id="UP001189429"/>
    </source>
</evidence>
<feature type="region of interest" description="Disordered" evidence="1">
    <location>
        <begin position="58"/>
        <end position="105"/>
    </location>
</feature>
<accession>A0ABN9Q7N1</accession>
<evidence type="ECO:0000256" key="1">
    <source>
        <dbReference type="SAM" id="MobiDB-lite"/>
    </source>
</evidence>
<dbReference type="Proteomes" id="UP001189429">
    <property type="component" value="Unassembled WGS sequence"/>
</dbReference>
<protein>
    <submittedName>
        <fullName evidence="2">Uncharacterized protein</fullName>
    </submittedName>
</protein>
<sequence>MPGRSILAQPLPIVVGGFDARTTPPRAPLPLLLRLAEDQPAPFVWPRWLPRARLWSTTSPAGGAGRVAQAPCAPGGPCARRRGAEAAAAAPAEAPGGASSVGAAG</sequence>
<gene>
    <name evidence="2" type="ORF">PCOR1329_LOCUS8791</name>
</gene>